<keyword evidence="1" id="KW-0812">Transmembrane</keyword>
<keyword evidence="1" id="KW-0472">Membrane</keyword>
<gene>
    <name evidence="2" type="ORF">BILFYP9_00200</name>
</gene>
<keyword evidence="1" id="KW-1133">Transmembrane helix</keyword>
<dbReference type="EMBL" id="CACRSU010000054">
    <property type="protein sequence ID" value="VYT55102.1"/>
    <property type="molecule type" value="Genomic_DNA"/>
</dbReference>
<sequence length="50" mass="6265">MHHIYHVEGYPEMQNMLYNMKKSIVYLIFYNNIVPLSPIWNKWFYNLSKR</sequence>
<accession>A0A6N2XLJ9</accession>
<organism evidence="2">
    <name type="scientific">Bacteroides intestinalis</name>
    <dbReference type="NCBI Taxonomy" id="329854"/>
    <lineage>
        <taxon>Bacteria</taxon>
        <taxon>Pseudomonadati</taxon>
        <taxon>Bacteroidota</taxon>
        <taxon>Bacteroidia</taxon>
        <taxon>Bacteroidales</taxon>
        <taxon>Bacteroidaceae</taxon>
        <taxon>Bacteroides</taxon>
    </lineage>
</organism>
<feature type="transmembrane region" description="Helical" evidence="1">
    <location>
        <begin position="23"/>
        <end position="40"/>
    </location>
</feature>
<proteinExistence type="predicted"/>
<dbReference type="AlphaFoldDB" id="A0A6N2XLJ9"/>
<name>A0A6N2XLJ9_9BACE</name>
<evidence type="ECO:0000256" key="1">
    <source>
        <dbReference type="SAM" id="Phobius"/>
    </source>
</evidence>
<evidence type="ECO:0000313" key="2">
    <source>
        <dbReference type="EMBL" id="VYT55102.1"/>
    </source>
</evidence>
<reference evidence="2" key="1">
    <citation type="submission" date="2019-11" db="EMBL/GenBank/DDBJ databases">
        <authorList>
            <person name="Feng L."/>
        </authorList>
    </citation>
    <scope>NUCLEOTIDE SEQUENCE</scope>
    <source>
        <strain evidence="2">BintestinalisLFYP9</strain>
    </source>
</reference>
<protein>
    <submittedName>
        <fullName evidence="2">Uncharacterized protein</fullName>
    </submittedName>
</protein>